<keyword evidence="3" id="KW-1185">Reference proteome</keyword>
<protein>
    <submittedName>
        <fullName evidence="2">Uncharacterized protein</fullName>
    </submittedName>
</protein>
<keyword evidence="1" id="KW-0812">Transmembrane</keyword>
<dbReference type="AlphaFoldDB" id="C6XLI9"/>
<sequence>MDSYISATSQDARVIELDAYRHGSNFSSYSDAEPNETKWAAWQTLLFILVTCGSFWLSVGWSLKAIFG</sequence>
<dbReference type="EMBL" id="CP001678">
    <property type="protein sequence ID" value="ACT59788.1"/>
    <property type="molecule type" value="Genomic_DNA"/>
</dbReference>
<evidence type="ECO:0000313" key="3">
    <source>
        <dbReference type="Proteomes" id="UP000002745"/>
    </source>
</evidence>
<dbReference type="HOGENOM" id="CLU_2788212_0_0_5"/>
<organism evidence="2 3">
    <name type="scientific">Hirschia baltica (strain ATCC 49814 / DSM 5838 / IFAM 1418)</name>
    <dbReference type="NCBI Taxonomy" id="582402"/>
    <lineage>
        <taxon>Bacteria</taxon>
        <taxon>Pseudomonadati</taxon>
        <taxon>Pseudomonadota</taxon>
        <taxon>Alphaproteobacteria</taxon>
        <taxon>Hyphomonadales</taxon>
        <taxon>Hyphomonadaceae</taxon>
        <taxon>Hirschia</taxon>
    </lineage>
</organism>
<proteinExistence type="predicted"/>
<reference evidence="3" key="1">
    <citation type="journal article" date="2011" name="J. Bacteriol.">
        <title>Genome sequences of eight morphologically diverse alphaproteobacteria.</title>
        <authorList>
            <consortium name="US DOE Joint Genome Institute"/>
            <person name="Brown P.J."/>
            <person name="Kysela D.T."/>
            <person name="Buechlein A."/>
            <person name="Hemmerich C."/>
            <person name="Brun Y.V."/>
        </authorList>
    </citation>
    <scope>NUCLEOTIDE SEQUENCE [LARGE SCALE GENOMIC DNA]</scope>
    <source>
        <strain evidence="3">ATCC 49814 / DSM 5838 / IFAM 1418</strain>
    </source>
</reference>
<accession>C6XLI9</accession>
<dbReference type="RefSeq" id="WP_015827938.1">
    <property type="nucleotide sequence ID" value="NC_012982.1"/>
</dbReference>
<keyword evidence="1" id="KW-1133">Transmembrane helix</keyword>
<dbReference type="KEGG" id="hba:Hbal_2105"/>
<name>C6XLI9_HIRBI</name>
<evidence type="ECO:0000256" key="1">
    <source>
        <dbReference type="SAM" id="Phobius"/>
    </source>
</evidence>
<evidence type="ECO:0000313" key="2">
    <source>
        <dbReference type="EMBL" id="ACT59788.1"/>
    </source>
</evidence>
<dbReference type="OrthoDB" id="7631594at2"/>
<keyword evidence="1" id="KW-0472">Membrane</keyword>
<gene>
    <name evidence="2" type="ordered locus">Hbal_2105</name>
</gene>
<dbReference type="Proteomes" id="UP000002745">
    <property type="component" value="Chromosome"/>
</dbReference>
<feature type="transmembrane region" description="Helical" evidence="1">
    <location>
        <begin position="39"/>
        <end position="63"/>
    </location>
</feature>